<keyword evidence="5" id="KW-0812">Transmembrane</keyword>
<keyword evidence="2 3" id="KW-0186">Copper</keyword>
<keyword evidence="3" id="KW-0479">Metal-binding</keyword>
<sequence length="210" mass="23586">MKLNLKKGYIMSRTRLISALVGIIILLVGAAIYVYNDRPAENFEQVSTSALIGGDFALTDHNGKAVTQDDYKGVKKLVFFGFTNCPAVCPTELYNIATTLDELGAENAKKIQVLFISIDPEQDTPEMMKEYVEAFHDDFIGLTGTVEQVAKAAKAFRVYYAKIPEEDSEIGYTMDHSAYSYLMDENNQYLTHLPPNSEIEDMVVKIREFL</sequence>
<evidence type="ECO:0000256" key="5">
    <source>
        <dbReference type="SAM" id="Phobius"/>
    </source>
</evidence>
<feature type="binding site" evidence="3">
    <location>
        <position position="85"/>
    </location>
    <ligand>
        <name>Cu cation</name>
        <dbReference type="ChEBI" id="CHEBI:23378"/>
    </ligand>
</feature>
<name>A0A2A4Z4L5_9PROT</name>
<dbReference type="PROSITE" id="PS51352">
    <property type="entry name" value="THIOREDOXIN_2"/>
    <property type="match status" value="1"/>
</dbReference>
<keyword evidence="4" id="KW-1015">Disulfide bond</keyword>
<evidence type="ECO:0000256" key="1">
    <source>
        <dbReference type="ARBA" id="ARBA00010996"/>
    </source>
</evidence>
<protein>
    <submittedName>
        <fullName evidence="7">SCO family protein</fullName>
    </submittedName>
</protein>
<evidence type="ECO:0000256" key="4">
    <source>
        <dbReference type="PIRSR" id="PIRSR603782-2"/>
    </source>
</evidence>
<evidence type="ECO:0000256" key="2">
    <source>
        <dbReference type="ARBA" id="ARBA00023008"/>
    </source>
</evidence>
<feature type="transmembrane region" description="Helical" evidence="5">
    <location>
        <begin position="16"/>
        <end position="35"/>
    </location>
</feature>
<keyword evidence="5" id="KW-1133">Transmembrane helix</keyword>
<evidence type="ECO:0000259" key="6">
    <source>
        <dbReference type="PROSITE" id="PS51352"/>
    </source>
</evidence>
<gene>
    <name evidence="7" type="ORF">COB13_05465</name>
</gene>
<proteinExistence type="inferred from homology"/>
<dbReference type="InterPro" id="IPR036249">
    <property type="entry name" value="Thioredoxin-like_sf"/>
</dbReference>
<reference evidence="7" key="2">
    <citation type="journal article" date="2018" name="ISME J.">
        <title>A dynamic microbial community with high functional redundancy inhabits the cold, oxic subseafloor aquifer.</title>
        <authorList>
            <person name="Tully B.J."/>
            <person name="Wheat C.G."/>
            <person name="Glazer B.T."/>
            <person name="Huber J.A."/>
        </authorList>
    </citation>
    <scope>NUCLEOTIDE SEQUENCE</scope>
    <source>
        <strain evidence="7">NORP83</strain>
    </source>
</reference>
<dbReference type="PANTHER" id="PTHR12151">
    <property type="entry name" value="ELECTRON TRANSPORT PROTIN SCO1/SENC FAMILY MEMBER"/>
    <property type="match status" value="1"/>
</dbReference>
<dbReference type="GO" id="GO:0046872">
    <property type="term" value="F:metal ion binding"/>
    <property type="evidence" value="ECO:0007669"/>
    <property type="project" value="UniProtKB-KW"/>
</dbReference>
<dbReference type="Pfam" id="PF02630">
    <property type="entry name" value="SCO1-SenC"/>
    <property type="match status" value="1"/>
</dbReference>
<dbReference type="PANTHER" id="PTHR12151:SF25">
    <property type="entry name" value="LINALOOL DEHYDRATASE_ISOMERASE DOMAIN-CONTAINING PROTEIN"/>
    <property type="match status" value="1"/>
</dbReference>
<accession>A0A2A4Z4L5</accession>
<feature type="domain" description="Thioredoxin" evidence="6">
    <location>
        <begin position="47"/>
        <end position="210"/>
    </location>
</feature>
<dbReference type="SUPFAM" id="SSF52833">
    <property type="entry name" value="Thioredoxin-like"/>
    <property type="match status" value="1"/>
</dbReference>
<feature type="binding site" evidence="3">
    <location>
        <position position="176"/>
    </location>
    <ligand>
        <name>Cu cation</name>
        <dbReference type="ChEBI" id="CHEBI:23378"/>
    </ligand>
</feature>
<dbReference type="InterPro" id="IPR013766">
    <property type="entry name" value="Thioredoxin_domain"/>
</dbReference>
<feature type="binding site" evidence="3">
    <location>
        <position position="89"/>
    </location>
    <ligand>
        <name>Cu cation</name>
        <dbReference type="ChEBI" id="CHEBI:23378"/>
    </ligand>
</feature>
<dbReference type="Gene3D" id="3.40.30.10">
    <property type="entry name" value="Glutaredoxin"/>
    <property type="match status" value="1"/>
</dbReference>
<dbReference type="InterPro" id="IPR003782">
    <property type="entry name" value="SCO1/SenC"/>
</dbReference>
<dbReference type="AlphaFoldDB" id="A0A2A4Z4L5"/>
<evidence type="ECO:0000313" key="7">
    <source>
        <dbReference type="EMBL" id="PCJ02044.1"/>
    </source>
</evidence>
<keyword evidence="5" id="KW-0472">Membrane</keyword>
<dbReference type="EMBL" id="NVUS01000005">
    <property type="protein sequence ID" value="PCJ02044.1"/>
    <property type="molecule type" value="Genomic_DNA"/>
</dbReference>
<organism evidence="7">
    <name type="scientific">OCS116 cluster bacterium</name>
    <dbReference type="NCBI Taxonomy" id="2030921"/>
    <lineage>
        <taxon>Bacteria</taxon>
        <taxon>Pseudomonadati</taxon>
        <taxon>Pseudomonadota</taxon>
        <taxon>Alphaproteobacteria</taxon>
        <taxon>OCS116 cluster</taxon>
    </lineage>
</organism>
<dbReference type="FunFam" id="3.40.30.10:FF:000013">
    <property type="entry name" value="Blast:Protein SCO1 homolog, mitochondrial"/>
    <property type="match status" value="1"/>
</dbReference>
<comment type="caution">
    <text evidence="7">The sequence shown here is derived from an EMBL/GenBank/DDBJ whole genome shotgun (WGS) entry which is preliminary data.</text>
</comment>
<reference key="1">
    <citation type="submission" date="2017-08" db="EMBL/GenBank/DDBJ databases">
        <title>A dynamic microbial community with high functional redundancy inhabits the cold, oxic subseafloor aquifer.</title>
        <authorList>
            <person name="Tully B.J."/>
            <person name="Wheat C.G."/>
            <person name="Glazer B.T."/>
            <person name="Huber J.A."/>
        </authorList>
    </citation>
    <scope>NUCLEOTIDE SEQUENCE [LARGE SCALE GENOMIC DNA]</scope>
</reference>
<feature type="disulfide bond" description="Redox-active" evidence="4">
    <location>
        <begin position="85"/>
        <end position="89"/>
    </location>
</feature>
<comment type="similarity">
    <text evidence="1">Belongs to the SCO1/2 family.</text>
</comment>
<evidence type="ECO:0000256" key="3">
    <source>
        <dbReference type="PIRSR" id="PIRSR603782-1"/>
    </source>
</evidence>
<dbReference type="CDD" id="cd02968">
    <property type="entry name" value="SCO"/>
    <property type="match status" value="1"/>
</dbReference>